<gene>
    <name evidence="1" type="ORF">PQR62_03880</name>
</gene>
<comment type="caution">
    <text evidence="1">The sequence shown here is derived from an EMBL/GenBank/DDBJ whole genome shotgun (WGS) entry which is preliminary data.</text>
</comment>
<sequence length="48" mass="5368">MIVDAYAVAQRLPIGLSEVIESHPQQLHEMKKPPEQAAFFASRMISDS</sequence>
<evidence type="ECO:0000313" key="1">
    <source>
        <dbReference type="EMBL" id="MFL9923392.1"/>
    </source>
</evidence>
<protein>
    <submittedName>
        <fullName evidence="1">Uncharacterized protein</fullName>
    </submittedName>
</protein>
<reference evidence="1 2" key="1">
    <citation type="journal article" date="2024" name="Chem. Sci.">
        <title>Discovery of megapolipeptins by genome mining of a Burkholderiales bacteria collection.</title>
        <authorList>
            <person name="Paulo B.S."/>
            <person name="Recchia M.J.J."/>
            <person name="Lee S."/>
            <person name="Fergusson C.H."/>
            <person name="Romanowski S.B."/>
            <person name="Hernandez A."/>
            <person name="Krull N."/>
            <person name="Liu D.Y."/>
            <person name="Cavanagh H."/>
            <person name="Bos A."/>
            <person name="Gray C.A."/>
            <person name="Murphy B.T."/>
            <person name="Linington R.G."/>
            <person name="Eustaquio A.S."/>
        </authorList>
    </citation>
    <scope>NUCLEOTIDE SEQUENCE [LARGE SCALE GENOMIC DNA]</scope>
    <source>
        <strain evidence="1 2">RL21-008-BIB-A</strain>
    </source>
</reference>
<dbReference type="RefSeq" id="WP_408155005.1">
    <property type="nucleotide sequence ID" value="NZ_JAQQFM010000002.1"/>
</dbReference>
<evidence type="ECO:0000313" key="2">
    <source>
        <dbReference type="Proteomes" id="UP001629246"/>
    </source>
</evidence>
<accession>A0ABW9A4T2</accession>
<organism evidence="1 2">
    <name type="scientific">Herbaspirillum lusitanum</name>
    <dbReference type="NCBI Taxonomy" id="213312"/>
    <lineage>
        <taxon>Bacteria</taxon>
        <taxon>Pseudomonadati</taxon>
        <taxon>Pseudomonadota</taxon>
        <taxon>Betaproteobacteria</taxon>
        <taxon>Burkholderiales</taxon>
        <taxon>Oxalobacteraceae</taxon>
        <taxon>Herbaspirillum</taxon>
    </lineage>
</organism>
<dbReference type="EMBL" id="JAQQFM010000002">
    <property type="protein sequence ID" value="MFL9923392.1"/>
    <property type="molecule type" value="Genomic_DNA"/>
</dbReference>
<name>A0ABW9A4T2_9BURK</name>
<keyword evidence="2" id="KW-1185">Reference proteome</keyword>
<proteinExistence type="predicted"/>
<dbReference type="Proteomes" id="UP001629246">
    <property type="component" value="Unassembled WGS sequence"/>
</dbReference>